<dbReference type="Proteomes" id="UP000470771">
    <property type="component" value="Unassembled WGS sequence"/>
</dbReference>
<gene>
    <name evidence="3" type="ORF">GQN54_11945</name>
</gene>
<dbReference type="InterPro" id="IPR013766">
    <property type="entry name" value="Thioredoxin_domain"/>
</dbReference>
<keyword evidence="1" id="KW-0732">Signal</keyword>
<dbReference type="SUPFAM" id="SSF52833">
    <property type="entry name" value="Thioredoxin-like"/>
    <property type="match status" value="1"/>
</dbReference>
<dbReference type="EMBL" id="WWNE01000011">
    <property type="protein sequence ID" value="NBG66829.1"/>
    <property type="molecule type" value="Genomic_DNA"/>
</dbReference>
<protein>
    <submittedName>
        <fullName evidence="3">DUF255 domain-containing protein</fullName>
    </submittedName>
</protein>
<dbReference type="Pfam" id="PF13098">
    <property type="entry name" value="Thioredoxin_2"/>
    <property type="match status" value="1"/>
</dbReference>
<dbReference type="Gene3D" id="3.40.30.10">
    <property type="entry name" value="Glutaredoxin"/>
    <property type="match status" value="1"/>
</dbReference>
<evidence type="ECO:0000313" key="3">
    <source>
        <dbReference type="EMBL" id="NBG66829.1"/>
    </source>
</evidence>
<dbReference type="InterPro" id="IPR036249">
    <property type="entry name" value="Thioredoxin-like_sf"/>
</dbReference>
<reference evidence="3 4" key="1">
    <citation type="submission" date="2019-12" db="EMBL/GenBank/DDBJ databases">
        <authorList>
            <person name="Zhao J."/>
        </authorList>
    </citation>
    <scope>NUCLEOTIDE SEQUENCE [LARGE SCALE GENOMIC DNA]</scope>
    <source>
        <strain evidence="3 4">S-15</strain>
    </source>
</reference>
<dbReference type="PROSITE" id="PS51352">
    <property type="entry name" value="THIOREDOXIN_2"/>
    <property type="match status" value="1"/>
</dbReference>
<evidence type="ECO:0000256" key="1">
    <source>
        <dbReference type="SAM" id="SignalP"/>
    </source>
</evidence>
<organism evidence="3 4">
    <name type="scientific">Acidiluteibacter ferrifornacis</name>
    <dbReference type="NCBI Taxonomy" id="2692424"/>
    <lineage>
        <taxon>Bacteria</taxon>
        <taxon>Pseudomonadati</taxon>
        <taxon>Bacteroidota</taxon>
        <taxon>Flavobacteriia</taxon>
        <taxon>Flavobacteriales</taxon>
        <taxon>Cryomorphaceae</taxon>
        <taxon>Acidiluteibacter</taxon>
    </lineage>
</organism>
<proteinExistence type="predicted"/>
<keyword evidence="4" id="KW-1185">Reference proteome</keyword>
<dbReference type="InterPro" id="IPR012336">
    <property type="entry name" value="Thioredoxin-like_fold"/>
</dbReference>
<feature type="domain" description="Thioredoxin" evidence="2">
    <location>
        <begin position="9"/>
        <end position="150"/>
    </location>
</feature>
<comment type="caution">
    <text evidence="3">The sequence shown here is derived from an EMBL/GenBank/DDBJ whole genome shotgun (WGS) entry which is preliminary data.</text>
</comment>
<evidence type="ECO:0000259" key="2">
    <source>
        <dbReference type="PROSITE" id="PS51352"/>
    </source>
</evidence>
<feature type="chain" id="PRO_5027040233" evidence="1">
    <location>
        <begin position="20"/>
        <end position="150"/>
    </location>
</feature>
<name>A0A6N9NLU4_9FLAO</name>
<dbReference type="AlphaFoldDB" id="A0A6N9NLU4"/>
<accession>A0A6N9NLU4</accession>
<sequence length="150" mass="17661">MKQLLLIFQFFLLSLAAFAQVDWINFEEVTTQLAEKKKPIVLFIHTDWCKICKMQEETVFSDEIVAKQINNQFYALKLNAEEKQSLTFLGRTYAGATANRYHELAEYLGKSNKEFYFPTLIILNEQLEVVYKKAGLVSKEEWAEWMEEMK</sequence>
<evidence type="ECO:0000313" key="4">
    <source>
        <dbReference type="Proteomes" id="UP000470771"/>
    </source>
</evidence>
<dbReference type="RefSeq" id="WP_160633786.1">
    <property type="nucleotide sequence ID" value="NZ_WWNE01000011.1"/>
</dbReference>
<feature type="signal peptide" evidence="1">
    <location>
        <begin position="1"/>
        <end position="19"/>
    </location>
</feature>